<keyword evidence="2" id="KW-1133">Transmembrane helix</keyword>
<name>A0A075MWK0_9ARCH</name>
<evidence type="ECO:0000256" key="2">
    <source>
        <dbReference type="SAM" id="Phobius"/>
    </source>
</evidence>
<dbReference type="RefSeq" id="WP_148700381.1">
    <property type="nucleotide sequence ID" value="NZ_CP007174.1"/>
</dbReference>
<dbReference type="Proteomes" id="UP000028194">
    <property type="component" value="Chromosome"/>
</dbReference>
<reference evidence="3 4" key="1">
    <citation type="journal article" date="2014" name="PLoS ONE">
        <title>Genome Sequence of Candidatus Nitrososphaera evergladensis from Group I.1b Enriched from Everglades Soil Reveals Novel Genomic Features of the Ammonia-Oxidizing Archaea.</title>
        <authorList>
            <person name="Zhalnina K.V."/>
            <person name="Dias R."/>
            <person name="Leonard M.T."/>
            <person name="Dorr de Quadros P."/>
            <person name="Camargo F.A."/>
            <person name="Drew J.C."/>
            <person name="Farmerie W.G."/>
            <person name="Daroub S.H."/>
            <person name="Triplett E.W."/>
        </authorList>
    </citation>
    <scope>NUCLEOTIDE SEQUENCE [LARGE SCALE GENOMIC DNA]</scope>
    <source>
        <strain evidence="3 4">SR1</strain>
    </source>
</reference>
<proteinExistence type="predicted"/>
<dbReference type="HOGENOM" id="CLU_2447521_0_0_2"/>
<feature type="transmembrane region" description="Helical" evidence="2">
    <location>
        <begin position="43"/>
        <end position="64"/>
    </location>
</feature>
<feature type="transmembrane region" description="Helical" evidence="2">
    <location>
        <begin position="12"/>
        <end position="31"/>
    </location>
</feature>
<keyword evidence="2" id="KW-0812">Transmembrane</keyword>
<keyword evidence="4" id="KW-1185">Reference proteome</keyword>
<protein>
    <submittedName>
        <fullName evidence="3">Uncharacterized protein</fullName>
    </submittedName>
</protein>
<evidence type="ECO:0000313" key="3">
    <source>
        <dbReference type="EMBL" id="AIF83649.1"/>
    </source>
</evidence>
<feature type="region of interest" description="Disordered" evidence="1">
    <location>
        <begin position="70"/>
        <end position="89"/>
    </location>
</feature>
<dbReference type="STRING" id="1459636.NTE_01586"/>
<accession>A0A075MWK0</accession>
<keyword evidence="2" id="KW-0472">Membrane</keyword>
<dbReference type="GeneID" id="41597366"/>
<dbReference type="EMBL" id="CP007174">
    <property type="protein sequence ID" value="AIF83649.1"/>
    <property type="molecule type" value="Genomic_DNA"/>
</dbReference>
<evidence type="ECO:0000313" key="4">
    <source>
        <dbReference type="Proteomes" id="UP000028194"/>
    </source>
</evidence>
<evidence type="ECO:0000256" key="1">
    <source>
        <dbReference type="SAM" id="MobiDB-lite"/>
    </source>
</evidence>
<gene>
    <name evidence="3" type="ORF">NTE_01586</name>
</gene>
<dbReference type="AlphaFoldDB" id="A0A075MWK0"/>
<sequence length="89" mass="9555">MLALIVKNKRIVQGTGMSFLVIGTTMHAFNVANLMTPTLSHTWSAVAISGFVLTASSQIGGNLVKKVRHIRKSKPGSRSSNNHDDVVLP</sequence>
<dbReference type="KEGG" id="nev:NTE_01586"/>
<organism evidence="3 4">
    <name type="scientific">Candidatus Nitrososphaera evergladensis SR1</name>
    <dbReference type="NCBI Taxonomy" id="1459636"/>
    <lineage>
        <taxon>Archaea</taxon>
        <taxon>Nitrososphaerota</taxon>
        <taxon>Nitrososphaeria</taxon>
        <taxon>Nitrososphaerales</taxon>
        <taxon>Nitrososphaeraceae</taxon>
        <taxon>Nitrososphaera</taxon>
    </lineage>
</organism>